<dbReference type="PROSITE" id="PS50948">
    <property type="entry name" value="PAN"/>
    <property type="match status" value="1"/>
</dbReference>
<keyword evidence="12" id="KW-0325">Glycoprotein</keyword>
<evidence type="ECO:0000256" key="10">
    <source>
        <dbReference type="ARBA" id="ARBA00023136"/>
    </source>
</evidence>
<dbReference type="Pfam" id="PF00954">
    <property type="entry name" value="S_locus_glycop"/>
    <property type="match status" value="1"/>
</dbReference>
<dbReference type="Proteomes" id="UP001318860">
    <property type="component" value="Unassembled WGS sequence"/>
</dbReference>
<feature type="region of interest" description="Disordered" evidence="14">
    <location>
        <begin position="665"/>
        <end position="702"/>
    </location>
</feature>
<dbReference type="SUPFAM" id="SSF56112">
    <property type="entry name" value="Protein kinase-like (PK-like)"/>
    <property type="match status" value="1"/>
</dbReference>
<dbReference type="PROSITE" id="PS50927">
    <property type="entry name" value="BULB_LECTIN"/>
    <property type="match status" value="1"/>
</dbReference>
<keyword evidence="10" id="KW-0472">Membrane</keyword>
<keyword evidence="5 15" id="KW-0732">Signal</keyword>
<keyword evidence="8 13" id="KW-0067">ATP-binding</keyword>
<evidence type="ECO:0000256" key="3">
    <source>
        <dbReference type="ARBA" id="ARBA00022679"/>
    </source>
</evidence>
<comment type="similarity">
    <text evidence="13">Belongs to the protein kinase superfamily. Ser/Thr protein kinase family.</text>
</comment>
<dbReference type="Gene3D" id="1.10.510.10">
    <property type="entry name" value="Transferase(Phosphotransferase) domain 1"/>
    <property type="match status" value="1"/>
</dbReference>
<feature type="signal peptide" evidence="15">
    <location>
        <begin position="1"/>
        <end position="19"/>
    </location>
</feature>
<evidence type="ECO:0000256" key="1">
    <source>
        <dbReference type="ARBA" id="ARBA00004479"/>
    </source>
</evidence>
<evidence type="ECO:0000256" key="12">
    <source>
        <dbReference type="ARBA" id="ARBA00023180"/>
    </source>
</evidence>
<dbReference type="Pfam" id="PF11883">
    <property type="entry name" value="DUF3403"/>
    <property type="match status" value="1"/>
</dbReference>
<feature type="domain" description="Apple" evidence="18">
    <location>
        <begin position="342"/>
        <end position="423"/>
    </location>
</feature>
<dbReference type="SMART" id="SM00473">
    <property type="entry name" value="PAN_AP"/>
    <property type="match status" value="1"/>
</dbReference>
<dbReference type="Pfam" id="PF07714">
    <property type="entry name" value="PK_Tyr_Ser-Thr"/>
    <property type="match status" value="2"/>
</dbReference>
<feature type="chain" id="PRO_5047206825" description="Receptor-like serine/threonine-protein kinase" evidence="15">
    <location>
        <begin position="20"/>
        <end position="702"/>
    </location>
</feature>
<evidence type="ECO:0000256" key="11">
    <source>
        <dbReference type="ARBA" id="ARBA00023157"/>
    </source>
</evidence>
<dbReference type="Pfam" id="PF08276">
    <property type="entry name" value="PAN_2"/>
    <property type="match status" value="1"/>
</dbReference>
<keyword evidence="2 13" id="KW-0723">Serine/threonine-protein kinase</keyword>
<evidence type="ECO:0000256" key="6">
    <source>
        <dbReference type="ARBA" id="ARBA00022741"/>
    </source>
</evidence>
<dbReference type="PANTHER" id="PTHR32444:SF183">
    <property type="entry name" value="APPLE DOMAIN-CONTAINING PROTEIN"/>
    <property type="match status" value="1"/>
</dbReference>
<dbReference type="Gene3D" id="3.50.4.10">
    <property type="entry name" value="Hepatocyte Growth Factor"/>
    <property type="match status" value="1"/>
</dbReference>
<comment type="catalytic activity">
    <reaction evidence="13">
        <text>L-threonyl-[protein] + ATP = O-phospho-L-threonyl-[protein] + ADP + H(+)</text>
        <dbReference type="Rhea" id="RHEA:46608"/>
        <dbReference type="Rhea" id="RHEA-COMP:11060"/>
        <dbReference type="Rhea" id="RHEA-COMP:11605"/>
        <dbReference type="ChEBI" id="CHEBI:15378"/>
        <dbReference type="ChEBI" id="CHEBI:30013"/>
        <dbReference type="ChEBI" id="CHEBI:30616"/>
        <dbReference type="ChEBI" id="CHEBI:61977"/>
        <dbReference type="ChEBI" id="CHEBI:456216"/>
        <dbReference type="EC" id="2.7.11.1"/>
    </reaction>
</comment>
<dbReference type="InterPro" id="IPR003609">
    <property type="entry name" value="Pan_app"/>
</dbReference>
<reference evidence="19 20" key="1">
    <citation type="journal article" date="2021" name="Comput. Struct. Biotechnol. J.">
        <title>De novo genome assembly of the potent medicinal plant Rehmannia glutinosa using nanopore technology.</title>
        <authorList>
            <person name="Ma L."/>
            <person name="Dong C."/>
            <person name="Song C."/>
            <person name="Wang X."/>
            <person name="Zheng X."/>
            <person name="Niu Y."/>
            <person name="Chen S."/>
            <person name="Feng W."/>
        </authorList>
    </citation>
    <scope>NUCLEOTIDE SEQUENCE [LARGE SCALE GENOMIC DNA]</scope>
    <source>
        <strain evidence="19">DH-2019</strain>
    </source>
</reference>
<evidence type="ECO:0000256" key="15">
    <source>
        <dbReference type="SAM" id="SignalP"/>
    </source>
</evidence>
<keyword evidence="3 13" id="KW-0808">Transferase</keyword>
<protein>
    <recommendedName>
        <fullName evidence="13">Receptor-like serine/threonine-protein kinase</fullName>
        <ecNumber evidence="13">2.7.11.1</ecNumber>
    </recommendedName>
</protein>
<feature type="compositionally biased region" description="Polar residues" evidence="14">
    <location>
        <begin position="693"/>
        <end position="702"/>
    </location>
</feature>
<comment type="caution">
    <text evidence="19">The sequence shown here is derived from an EMBL/GenBank/DDBJ whole genome shotgun (WGS) entry which is preliminary data.</text>
</comment>
<evidence type="ECO:0000256" key="7">
    <source>
        <dbReference type="ARBA" id="ARBA00022777"/>
    </source>
</evidence>
<feature type="compositionally biased region" description="Low complexity" evidence="14">
    <location>
        <begin position="671"/>
        <end position="692"/>
    </location>
</feature>
<dbReference type="EMBL" id="JABTTQ020001125">
    <property type="protein sequence ID" value="KAK6134948.1"/>
    <property type="molecule type" value="Genomic_DNA"/>
</dbReference>
<evidence type="ECO:0000256" key="14">
    <source>
        <dbReference type="SAM" id="MobiDB-lite"/>
    </source>
</evidence>
<dbReference type="Pfam" id="PF01453">
    <property type="entry name" value="B_lectin"/>
    <property type="match status" value="1"/>
</dbReference>
<dbReference type="InterPro" id="IPR000719">
    <property type="entry name" value="Prot_kinase_dom"/>
</dbReference>
<evidence type="ECO:0000256" key="8">
    <source>
        <dbReference type="ARBA" id="ARBA00022840"/>
    </source>
</evidence>
<dbReference type="PANTHER" id="PTHR32444">
    <property type="entry name" value="BULB-TYPE LECTIN DOMAIN-CONTAINING PROTEIN"/>
    <property type="match status" value="1"/>
</dbReference>
<dbReference type="PROSITE" id="PS50011">
    <property type="entry name" value="PROTEIN_KINASE_DOM"/>
    <property type="match status" value="1"/>
</dbReference>
<name>A0ABR0VIE4_REHGL</name>
<dbReference type="SMART" id="SM00108">
    <property type="entry name" value="B_lectin"/>
    <property type="match status" value="1"/>
</dbReference>
<keyword evidence="9" id="KW-1133">Transmembrane helix</keyword>
<accession>A0ABR0VIE4</accession>
<evidence type="ECO:0000256" key="9">
    <source>
        <dbReference type="ARBA" id="ARBA00022989"/>
    </source>
</evidence>
<dbReference type="InterPro" id="IPR021820">
    <property type="entry name" value="S-locus_recpt_kinase_C"/>
</dbReference>
<keyword evidence="4" id="KW-0812">Transmembrane</keyword>
<dbReference type="InterPro" id="IPR036426">
    <property type="entry name" value="Bulb-type_lectin_dom_sf"/>
</dbReference>
<dbReference type="CDD" id="cd00028">
    <property type="entry name" value="B_lectin"/>
    <property type="match status" value="1"/>
</dbReference>
<dbReference type="InterPro" id="IPR001480">
    <property type="entry name" value="Bulb-type_lectin_dom"/>
</dbReference>
<keyword evidence="7 13" id="KW-0418">Kinase</keyword>
<evidence type="ECO:0000259" key="17">
    <source>
        <dbReference type="PROSITE" id="PS50927"/>
    </source>
</evidence>
<comment type="subcellular location">
    <subcellularLocation>
        <location evidence="1">Membrane</location>
        <topology evidence="1">Single-pass type I membrane protein</topology>
    </subcellularLocation>
</comment>
<dbReference type="Gene3D" id="3.30.200.20">
    <property type="entry name" value="Phosphorylase Kinase, domain 1"/>
    <property type="match status" value="1"/>
</dbReference>
<dbReference type="CDD" id="cd01098">
    <property type="entry name" value="PAN_AP_plant"/>
    <property type="match status" value="1"/>
</dbReference>
<sequence length="702" mass="77894">MKTSIKYICILFVISSILSNQNVSNANDTINTTQSLRYGATLVSSGGIFELGFFSPGNSNNWYVGLWYTNISQTVVWVANRETPLRNRTSGVLTVTEPGILVLLNDTDSIIWSSSNASRVARNPFVQLLDSGNLVVRDGNDTDSYLWQSFDHPTDTFLIGMNFGWNYVTGMEIYLSSWKSLEDPATGDFTFNVDPTGYPQVFTRRGGVIMYRIGPFNGLVFSGAPDVSNDRTFLFGTQIGENSVFVRGDAIERSAISIFTLSTTGVAQRWIWVNQSTRGWVLYLNIPSDNCDTYRLCGAYGVGDIGEFPVCGCLNKFEPEDPEGWTRADWSNGCIRRAALNCTVGDGFLKYSNLKLPDARDSWHNGSMTLEECEVECLKNCSCMAYTNLNISGGGSGCLIWFGDLVDIRVLAAGGQDLYIRVASSELGINNEAYDKDFELPFFDLSTISKATDNFAIKNKLGQGGYGPVYKGTLEDGQDIAVKRLSKTSKQGLDEFKNEVICIAKLQHRNLVRLLGCCIQGEEKMLIYEHMPNKSLDLVLFGEIFAAFKSGYMSPEYAFHGRYSIKSDVFSFGVLLLEIVSGERNSIFTYGDRGLNLLAYAWTLHQERRSIELVDACLQNLDNSDQMLRLMHLGLLCVQQHPDDRPNMTSVVSMLSNESVLPQVNQPGFFTETSTPSPESNVSSNPPSNSTNQLTNTMLDGR</sequence>
<organism evidence="19 20">
    <name type="scientific">Rehmannia glutinosa</name>
    <name type="common">Chinese foxglove</name>
    <dbReference type="NCBI Taxonomy" id="99300"/>
    <lineage>
        <taxon>Eukaryota</taxon>
        <taxon>Viridiplantae</taxon>
        <taxon>Streptophyta</taxon>
        <taxon>Embryophyta</taxon>
        <taxon>Tracheophyta</taxon>
        <taxon>Spermatophyta</taxon>
        <taxon>Magnoliopsida</taxon>
        <taxon>eudicotyledons</taxon>
        <taxon>Gunneridae</taxon>
        <taxon>Pentapetalae</taxon>
        <taxon>asterids</taxon>
        <taxon>lamiids</taxon>
        <taxon>Lamiales</taxon>
        <taxon>Orobanchaceae</taxon>
        <taxon>Rehmannieae</taxon>
        <taxon>Rehmannia</taxon>
    </lineage>
</organism>
<dbReference type="InterPro" id="IPR000858">
    <property type="entry name" value="S_locus_glycoprot_dom"/>
</dbReference>
<keyword evidence="20" id="KW-1185">Reference proteome</keyword>
<evidence type="ECO:0000259" key="18">
    <source>
        <dbReference type="PROSITE" id="PS50948"/>
    </source>
</evidence>
<feature type="domain" description="Protein kinase" evidence="16">
    <location>
        <begin position="455"/>
        <end position="702"/>
    </location>
</feature>
<dbReference type="PIRSF" id="PIRSF000641">
    <property type="entry name" value="SRK"/>
    <property type="match status" value="1"/>
</dbReference>
<comment type="catalytic activity">
    <reaction evidence="13">
        <text>L-seryl-[protein] + ATP = O-phospho-L-seryl-[protein] + ADP + H(+)</text>
        <dbReference type="Rhea" id="RHEA:17989"/>
        <dbReference type="Rhea" id="RHEA-COMP:9863"/>
        <dbReference type="Rhea" id="RHEA-COMP:11604"/>
        <dbReference type="ChEBI" id="CHEBI:15378"/>
        <dbReference type="ChEBI" id="CHEBI:29999"/>
        <dbReference type="ChEBI" id="CHEBI:30616"/>
        <dbReference type="ChEBI" id="CHEBI:83421"/>
        <dbReference type="ChEBI" id="CHEBI:456216"/>
        <dbReference type="EC" id="2.7.11.1"/>
    </reaction>
</comment>
<dbReference type="InterPro" id="IPR024171">
    <property type="entry name" value="SRK-like_kinase"/>
</dbReference>
<evidence type="ECO:0000313" key="19">
    <source>
        <dbReference type="EMBL" id="KAK6134948.1"/>
    </source>
</evidence>
<keyword evidence="11" id="KW-1015">Disulfide bond</keyword>
<evidence type="ECO:0000256" key="5">
    <source>
        <dbReference type="ARBA" id="ARBA00022729"/>
    </source>
</evidence>
<evidence type="ECO:0000256" key="13">
    <source>
        <dbReference type="PIRNR" id="PIRNR000641"/>
    </source>
</evidence>
<feature type="domain" description="Bulb-type lectin" evidence="17">
    <location>
        <begin position="27"/>
        <end position="149"/>
    </location>
</feature>
<evidence type="ECO:0000313" key="20">
    <source>
        <dbReference type="Proteomes" id="UP001318860"/>
    </source>
</evidence>
<evidence type="ECO:0000259" key="16">
    <source>
        <dbReference type="PROSITE" id="PS50011"/>
    </source>
</evidence>
<dbReference type="EC" id="2.7.11.1" evidence="13"/>
<gene>
    <name evidence="19" type="ORF">DH2020_031326</name>
</gene>
<evidence type="ECO:0000256" key="2">
    <source>
        <dbReference type="ARBA" id="ARBA00022527"/>
    </source>
</evidence>
<evidence type="ECO:0000256" key="4">
    <source>
        <dbReference type="ARBA" id="ARBA00022692"/>
    </source>
</evidence>
<dbReference type="InterPro" id="IPR001245">
    <property type="entry name" value="Ser-Thr/Tyr_kinase_cat_dom"/>
</dbReference>
<dbReference type="InterPro" id="IPR011009">
    <property type="entry name" value="Kinase-like_dom_sf"/>
</dbReference>
<proteinExistence type="inferred from homology"/>
<keyword evidence="6 13" id="KW-0547">Nucleotide-binding</keyword>
<dbReference type="SUPFAM" id="SSF51110">
    <property type="entry name" value="alpha-D-mannose-specific plant lectins"/>
    <property type="match status" value="1"/>
</dbReference>
<dbReference type="Gene3D" id="2.90.10.10">
    <property type="entry name" value="Bulb-type lectin domain"/>
    <property type="match status" value="1"/>
</dbReference>